<evidence type="ECO:0000313" key="5">
    <source>
        <dbReference type="EMBL" id="QJA18215.1"/>
    </source>
</evidence>
<dbReference type="FunFam" id="3.40.50.2000:FF:000056">
    <property type="entry name" value="Glycosyltransferase"/>
    <property type="match status" value="1"/>
</dbReference>
<proteinExistence type="evidence at transcript level"/>
<organism evidence="5">
    <name type="scientific">Citrus japonica</name>
    <name type="common">Kumquat</name>
    <name type="synonym">Fortunella crassifolia</name>
    <dbReference type="NCBI Taxonomy" id="76966"/>
    <lineage>
        <taxon>Eukaryota</taxon>
        <taxon>Viridiplantae</taxon>
        <taxon>Streptophyta</taxon>
        <taxon>Embryophyta</taxon>
        <taxon>Tracheophyta</taxon>
        <taxon>Spermatophyta</taxon>
        <taxon>Magnoliopsida</taxon>
        <taxon>eudicotyledons</taxon>
        <taxon>Gunneridae</taxon>
        <taxon>Pentapetalae</taxon>
        <taxon>rosids</taxon>
        <taxon>malvids</taxon>
        <taxon>Sapindales</taxon>
        <taxon>Rutaceae</taxon>
        <taxon>Aurantioideae</taxon>
        <taxon>Citrus</taxon>
    </lineage>
</organism>
<dbReference type="AlphaFoldDB" id="A0A6H1XR35"/>
<reference evidence="5" key="1">
    <citation type="submission" date="2019-08" db="EMBL/GenBank/DDBJ databases">
        <title>Molecular characterization of a specific flavone glucosyltransferase from fortunella crassifolia.</title>
        <authorList>
            <person name="Liu X."/>
        </authorList>
    </citation>
    <scope>NUCLEOTIDE SEQUENCE</scope>
</reference>
<protein>
    <recommendedName>
        <fullName evidence="4">Glycosyltransferase</fullName>
        <ecNumber evidence="4">2.4.1.-</ecNumber>
    </recommendedName>
</protein>
<evidence type="ECO:0000256" key="3">
    <source>
        <dbReference type="RuleBase" id="RU003718"/>
    </source>
</evidence>
<dbReference type="Pfam" id="PF00201">
    <property type="entry name" value="UDPGT"/>
    <property type="match status" value="1"/>
</dbReference>
<dbReference type="PANTHER" id="PTHR48048:SF81">
    <property type="entry name" value="GLYCOSYLTRANSFERASE"/>
    <property type="match status" value="1"/>
</dbReference>
<keyword evidence="2 3" id="KW-0808">Transferase</keyword>
<dbReference type="InterPro" id="IPR035595">
    <property type="entry name" value="UDP_glycos_trans_CS"/>
</dbReference>
<dbReference type="CDD" id="cd03784">
    <property type="entry name" value="GT1_Gtf-like"/>
    <property type="match status" value="1"/>
</dbReference>
<keyword evidence="3 5" id="KW-0328">Glycosyltransferase</keyword>
<sequence>MTMRKLNLVFTSTPGIGNLVPVVEFARLLTNRDRRFSATVLIITIPERPIVNSYIQTRGTALSVHDNDDVNFLHLPTVDPLSPDEYQSSLGYLCTLIEKHKPHVKHAIANLMATESGSDNAVSVRVAGLFVDMFCTSMIDVANELGIPSYLYFASPASFLGFLLYFPTLDAQLATEFVDSDTEFIVPKDSSITELKIPSFANPLPPLVLPTTALKRKQDGYMWYLYHGRRYLETKGMIVNTFQELEPYAIDSLRVTEMPPVYPIGPVLDLHGLAQWHPDRASQEKIMRWLDDQPPSSVVFLCFGSMGSLSEAQLREIAVGLERTGFRFLWSIREPSKGTIYLPGEYTNLEEILPEGFFHRTAKIGLVCGWVPQVTILAHQAVGGFVSHCGWNSILESLWFGVPMATWPVYAEQQMNAFQLVKEFGLAVEIRLDYREGSDVVLAEELEKGLQQLMDGDDEVRRKVKQMKEKSWTAMMEDGSSYKSLGSLIEELMANIGC</sequence>
<dbReference type="PROSITE" id="PS00375">
    <property type="entry name" value="UDPGT"/>
    <property type="match status" value="1"/>
</dbReference>
<dbReference type="InterPro" id="IPR002213">
    <property type="entry name" value="UDP_glucos_trans"/>
</dbReference>
<dbReference type="SUPFAM" id="SSF53756">
    <property type="entry name" value="UDP-Glycosyltransferase/glycogen phosphorylase"/>
    <property type="match status" value="1"/>
</dbReference>
<accession>A0A6H1XR35</accession>
<evidence type="ECO:0000256" key="1">
    <source>
        <dbReference type="ARBA" id="ARBA00009995"/>
    </source>
</evidence>
<comment type="similarity">
    <text evidence="1 3">Belongs to the UDP-glycosyltransferase family.</text>
</comment>
<name>A0A6H1XR35_CITJP</name>
<dbReference type="InterPro" id="IPR050481">
    <property type="entry name" value="UDP-glycosyltransf_plant"/>
</dbReference>
<evidence type="ECO:0000256" key="2">
    <source>
        <dbReference type="ARBA" id="ARBA00022679"/>
    </source>
</evidence>
<gene>
    <name evidence="5" type="primary">UGT5</name>
</gene>
<dbReference type="Gene3D" id="3.40.50.2000">
    <property type="entry name" value="Glycogen Phosphorylase B"/>
    <property type="match status" value="2"/>
</dbReference>
<dbReference type="EC" id="2.4.1.-" evidence="4"/>
<dbReference type="PANTHER" id="PTHR48048">
    <property type="entry name" value="GLYCOSYLTRANSFERASE"/>
    <property type="match status" value="1"/>
</dbReference>
<dbReference type="EMBL" id="MN393519">
    <property type="protein sequence ID" value="QJA18215.1"/>
    <property type="molecule type" value="mRNA"/>
</dbReference>
<evidence type="ECO:0000256" key="4">
    <source>
        <dbReference type="RuleBase" id="RU362057"/>
    </source>
</evidence>
<dbReference type="GO" id="GO:0035251">
    <property type="term" value="F:UDP-glucosyltransferase activity"/>
    <property type="evidence" value="ECO:0007669"/>
    <property type="project" value="InterPro"/>
</dbReference>